<keyword evidence="1" id="KW-0472">Membrane</keyword>
<reference evidence="2" key="1">
    <citation type="submission" date="2012-11" db="EMBL/GenBank/DDBJ databases">
        <authorList>
            <person name="Lucero-Rivera Y.E."/>
            <person name="Tovar-Ramirez D."/>
        </authorList>
    </citation>
    <scope>NUCLEOTIDE SEQUENCE</scope>
    <source>
        <tissue evidence="2">Salivary gland</tissue>
    </source>
</reference>
<feature type="non-terminal residue" evidence="2">
    <location>
        <position position="80"/>
    </location>
</feature>
<feature type="transmembrane region" description="Helical" evidence="1">
    <location>
        <begin position="6"/>
        <end position="26"/>
    </location>
</feature>
<feature type="transmembrane region" description="Helical" evidence="1">
    <location>
        <begin position="38"/>
        <end position="64"/>
    </location>
</feature>
<proteinExistence type="evidence at transcript level"/>
<protein>
    <submittedName>
        <fullName evidence="2">Uncharacterized protein</fullName>
    </submittedName>
</protein>
<reference evidence="2" key="2">
    <citation type="journal article" date="2015" name="J. Proteomics">
        <title>Sexual differences in the sialomes of the zebra tick, Rhipicephalus pulchellus.</title>
        <authorList>
            <person name="Tan A.W."/>
            <person name="Francischetti I.M."/>
            <person name="Slovak M."/>
            <person name="Kini R.M."/>
            <person name="Ribeiro J.M."/>
        </authorList>
    </citation>
    <scope>NUCLEOTIDE SEQUENCE</scope>
    <source>
        <tissue evidence="2">Salivary gland</tissue>
    </source>
</reference>
<accession>L7MKM9</accession>
<name>L7MKM9_RHIPC</name>
<evidence type="ECO:0000256" key="1">
    <source>
        <dbReference type="SAM" id="Phobius"/>
    </source>
</evidence>
<evidence type="ECO:0000313" key="2">
    <source>
        <dbReference type="EMBL" id="JAA64766.1"/>
    </source>
</evidence>
<dbReference type="EMBL" id="GACK01000268">
    <property type="protein sequence ID" value="JAA64766.1"/>
    <property type="molecule type" value="mRNA"/>
</dbReference>
<keyword evidence="1" id="KW-1133">Transmembrane helix</keyword>
<keyword evidence="1" id="KW-0812">Transmembrane</keyword>
<dbReference type="AlphaFoldDB" id="L7MKM9"/>
<organism evidence="2">
    <name type="scientific">Rhipicephalus pulchellus</name>
    <name type="common">Yellow backed tick</name>
    <name type="synonym">Dermacentor pulchellus</name>
    <dbReference type="NCBI Taxonomy" id="72859"/>
    <lineage>
        <taxon>Eukaryota</taxon>
        <taxon>Metazoa</taxon>
        <taxon>Ecdysozoa</taxon>
        <taxon>Arthropoda</taxon>
        <taxon>Chelicerata</taxon>
        <taxon>Arachnida</taxon>
        <taxon>Acari</taxon>
        <taxon>Parasitiformes</taxon>
        <taxon>Ixodida</taxon>
        <taxon>Ixodoidea</taxon>
        <taxon>Ixodidae</taxon>
        <taxon>Rhipicephalinae</taxon>
        <taxon>Rhipicephalus</taxon>
        <taxon>Rhipicephalus</taxon>
    </lineage>
</organism>
<sequence length="80" mass="9388">MLVELSDSKFLFILCIFCWIVLCHIFSDRHYCTLPDLVLLYCVCLFTLCCNMFACYCIFFSVLVTSFIRFPLFVVQCIVS</sequence>